<dbReference type="Proteomes" id="UP001430953">
    <property type="component" value="Unassembled WGS sequence"/>
</dbReference>
<evidence type="ECO:0000313" key="1">
    <source>
        <dbReference type="EMBL" id="KAL0101890.1"/>
    </source>
</evidence>
<name>A0AAW2EFX0_9HYME</name>
<dbReference type="AlphaFoldDB" id="A0AAW2EFX0"/>
<gene>
    <name evidence="1" type="ORF">PUN28_018442</name>
</gene>
<keyword evidence="2" id="KW-1185">Reference proteome</keyword>
<organism evidence="1 2">
    <name type="scientific">Cardiocondyla obscurior</name>
    <dbReference type="NCBI Taxonomy" id="286306"/>
    <lineage>
        <taxon>Eukaryota</taxon>
        <taxon>Metazoa</taxon>
        <taxon>Ecdysozoa</taxon>
        <taxon>Arthropoda</taxon>
        <taxon>Hexapoda</taxon>
        <taxon>Insecta</taxon>
        <taxon>Pterygota</taxon>
        <taxon>Neoptera</taxon>
        <taxon>Endopterygota</taxon>
        <taxon>Hymenoptera</taxon>
        <taxon>Apocrita</taxon>
        <taxon>Aculeata</taxon>
        <taxon>Formicoidea</taxon>
        <taxon>Formicidae</taxon>
        <taxon>Myrmicinae</taxon>
        <taxon>Cardiocondyla</taxon>
    </lineage>
</organism>
<dbReference type="EMBL" id="JADYXP020000023">
    <property type="protein sequence ID" value="KAL0101890.1"/>
    <property type="molecule type" value="Genomic_DNA"/>
</dbReference>
<protein>
    <submittedName>
        <fullName evidence="1">Uncharacterized protein</fullName>
    </submittedName>
</protein>
<evidence type="ECO:0000313" key="2">
    <source>
        <dbReference type="Proteomes" id="UP001430953"/>
    </source>
</evidence>
<reference evidence="1 2" key="1">
    <citation type="submission" date="2023-03" db="EMBL/GenBank/DDBJ databases">
        <title>High recombination rates correlate with genetic variation in Cardiocondyla obscurior ants.</title>
        <authorList>
            <person name="Errbii M."/>
        </authorList>
    </citation>
    <scope>NUCLEOTIDE SEQUENCE [LARGE SCALE GENOMIC DNA]</scope>
    <source>
        <strain evidence="1">Alpha-2009</strain>
        <tissue evidence="1">Whole body</tissue>
    </source>
</reference>
<comment type="caution">
    <text evidence="1">The sequence shown here is derived from an EMBL/GenBank/DDBJ whole genome shotgun (WGS) entry which is preliminary data.</text>
</comment>
<accession>A0AAW2EFX0</accession>
<sequence>MSSVLGDAFVMRQEDRIENHIFVEYPVIGRIYVDGEPMHNVEIKNLVRLLIPHTQPNWIDPHDIKIRGFINIQQILEQRRARQNDREYNNYVWMNQHIGDDFGLRTLFNMEYDKFFEPESWD</sequence>
<proteinExistence type="predicted"/>